<dbReference type="PANTHER" id="PTHR10093">
    <property type="entry name" value="IRON-SULFUR CLUSTER ASSEMBLY ENZYME NIFU HOMOLOG"/>
    <property type="match status" value="1"/>
</dbReference>
<gene>
    <name evidence="2" type="ORF">A2257_03760</name>
</gene>
<evidence type="ECO:0000313" key="3">
    <source>
        <dbReference type="Proteomes" id="UP000177407"/>
    </source>
</evidence>
<dbReference type="CDD" id="cd06664">
    <property type="entry name" value="IscU_like"/>
    <property type="match status" value="1"/>
</dbReference>
<feature type="domain" description="NIF system FeS cluster assembly NifU N-terminal" evidence="1">
    <location>
        <begin position="6"/>
        <end position="133"/>
    </location>
</feature>
<evidence type="ECO:0000259" key="1">
    <source>
        <dbReference type="Pfam" id="PF01592"/>
    </source>
</evidence>
<dbReference type="GO" id="GO:0016226">
    <property type="term" value="P:iron-sulfur cluster assembly"/>
    <property type="evidence" value="ECO:0007669"/>
    <property type="project" value="InterPro"/>
</dbReference>
<dbReference type="GO" id="GO:0005506">
    <property type="term" value="F:iron ion binding"/>
    <property type="evidence" value="ECO:0007669"/>
    <property type="project" value="InterPro"/>
</dbReference>
<name>A0A1F5S4C7_9BACT</name>
<proteinExistence type="predicted"/>
<organism evidence="2 3">
    <name type="scientific">Candidatus Falkowbacteria bacterium RIFOXYA2_FULL_38_12</name>
    <dbReference type="NCBI Taxonomy" id="1797993"/>
    <lineage>
        <taxon>Bacteria</taxon>
        <taxon>Candidatus Falkowiibacteriota</taxon>
    </lineage>
</organism>
<dbReference type="Gene3D" id="3.90.1010.10">
    <property type="match status" value="1"/>
</dbReference>
<dbReference type="AlphaFoldDB" id="A0A1F5S4C7"/>
<dbReference type="InterPro" id="IPR002871">
    <property type="entry name" value="NIF_FeS_clus_asmbl_NifU_N"/>
</dbReference>
<dbReference type="Proteomes" id="UP000177407">
    <property type="component" value="Unassembled WGS sequence"/>
</dbReference>
<comment type="caution">
    <text evidence="2">The sequence shown here is derived from an EMBL/GenBank/DDBJ whole genome shotgun (WGS) entry which is preliminary data.</text>
</comment>
<reference evidence="2 3" key="1">
    <citation type="journal article" date="2016" name="Nat. Commun.">
        <title>Thousands of microbial genomes shed light on interconnected biogeochemical processes in an aquifer system.</title>
        <authorList>
            <person name="Anantharaman K."/>
            <person name="Brown C.T."/>
            <person name="Hug L.A."/>
            <person name="Sharon I."/>
            <person name="Castelle C.J."/>
            <person name="Probst A.J."/>
            <person name="Thomas B.C."/>
            <person name="Singh A."/>
            <person name="Wilkins M.J."/>
            <person name="Karaoz U."/>
            <person name="Brodie E.L."/>
            <person name="Williams K.H."/>
            <person name="Hubbard S.S."/>
            <person name="Banfield J.F."/>
        </authorList>
    </citation>
    <scope>NUCLEOTIDE SEQUENCE [LARGE SCALE GENOMIC DNA]</scope>
</reference>
<protein>
    <submittedName>
        <fullName evidence="2">Iron-sulfur cluster assembly scaffold protein</fullName>
    </submittedName>
</protein>
<evidence type="ECO:0000313" key="2">
    <source>
        <dbReference type="EMBL" id="OGF21527.1"/>
    </source>
</evidence>
<dbReference type="GO" id="GO:0051536">
    <property type="term" value="F:iron-sulfur cluster binding"/>
    <property type="evidence" value="ECO:0007669"/>
    <property type="project" value="InterPro"/>
</dbReference>
<dbReference type="Pfam" id="PF01592">
    <property type="entry name" value="NifU_N"/>
    <property type="match status" value="1"/>
</dbReference>
<sequence length="133" mass="14553">MVQALYTKKVMEHFKKPHNQGVIKDATIVGESGNPLCGDVMKLYIKIDKKKIKGKETEYIKDIKFETLGCAAAIATSSMITDLVKGKPIDEADNVTKANIADSLGGLPPIKLHCSVLAVEALHKALKEYKTKK</sequence>
<accession>A0A1F5S4C7</accession>
<dbReference type="EMBL" id="MFGA01000005">
    <property type="protein sequence ID" value="OGF21527.1"/>
    <property type="molecule type" value="Genomic_DNA"/>
</dbReference>
<dbReference type="SUPFAM" id="SSF82649">
    <property type="entry name" value="SufE/NifU"/>
    <property type="match status" value="1"/>
</dbReference>